<proteinExistence type="inferred from homology"/>
<dbReference type="Gene3D" id="1.10.1370.40">
    <property type="match status" value="3"/>
</dbReference>
<keyword evidence="10" id="KW-1185">Reference proteome</keyword>
<dbReference type="AlphaFoldDB" id="A0A849A7V1"/>
<protein>
    <submittedName>
        <fullName evidence="9">M3 family metallopeptidase</fullName>
    </submittedName>
</protein>
<dbReference type="GO" id="GO:0004222">
    <property type="term" value="F:metalloendopeptidase activity"/>
    <property type="evidence" value="ECO:0007669"/>
    <property type="project" value="InterPro"/>
</dbReference>
<dbReference type="PANTHER" id="PTHR43660">
    <property type="entry name" value="DIPEPTIDYL CARBOXYPEPTIDASE"/>
    <property type="match status" value="1"/>
</dbReference>
<dbReference type="InterPro" id="IPR045090">
    <property type="entry name" value="Pept_M3A_M3B"/>
</dbReference>
<dbReference type="PANTHER" id="PTHR43660:SF1">
    <property type="entry name" value="DIPEPTIDYL CARBOXYPEPTIDASE"/>
    <property type="match status" value="1"/>
</dbReference>
<keyword evidence="3 7" id="KW-0479">Metal-binding</keyword>
<dbReference type="SUPFAM" id="SSF55486">
    <property type="entry name" value="Metalloproteases ('zincins'), catalytic domain"/>
    <property type="match status" value="1"/>
</dbReference>
<evidence type="ECO:0000313" key="10">
    <source>
        <dbReference type="Proteomes" id="UP000562984"/>
    </source>
</evidence>
<keyword evidence="2 7" id="KW-0645">Protease</keyword>
<dbReference type="Proteomes" id="UP000562984">
    <property type="component" value="Unassembled WGS sequence"/>
</dbReference>
<evidence type="ECO:0000256" key="3">
    <source>
        <dbReference type="ARBA" id="ARBA00022723"/>
    </source>
</evidence>
<organism evidence="9 10">
    <name type="scientific">Nakamurella aerolata</name>
    <dbReference type="NCBI Taxonomy" id="1656892"/>
    <lineage>
        <taxon>Bacteria</taxon>
        <taxon>Bacillati</taxon>
        <taxon>Actinomycetota</taxon>
        <taxon>Actinomycetes</taxon>
        <taxon>Nakamurellales</taxon>
        <taxon>Nakamurellaceae</taxon>
        <taxon>Nakamurella</taxon>
    </lineage>
</organism>
<dbReference type="GO" id="GO:0006508">
    <property type="term" value="P:proteolysis"/>
    <property type="evidence" value="ECO:0007669"/>
    <property type="project" value="UniProtKB-KW"/>
</dbReference>
<comment type="similarity">
    <text evidence="1 7">Belongs to the peptidase M3 family.</text>
</comment>
<name>A0A849A7V1_9ACTN</name>
<evidence type="ECO:0000256" key="4">
    <source>
        <dbReference type="ARBA" id="ARBA00022801"/>
    </source>
</evidence>
<dbReference type="GO" id="GO:0046872">
    <property type="term" value="F:metal ion binding"/>
    <property type="evidence" value="ECO:0007669"/>
    <property type="project" value="UniProtKB-UniRule"/>
</dbReference>
<reference evidence="9 10" key="1">
    <citation type="submission" date="2020-05" db="EMBL/GenBank/DDBJ databases">
        <title>Nakamurella sp. DB0629 isolated from air conditioner.</title>
        <authorList>
            <person name="Kim D.H."/>
            <person name="Kim D.-U."/>
        </authorList>
    </citation>
    <scope>NUCLEOTIDE SEQUENCE [LARGE SCALE GENOMIC DNA]</scope>
    <source>
        <strain evidence="9 10">DB0629</strain>
    </source>
</reference>
<keyword evidence="5 7" id="KW-0862">Zinc</keyword>
<evidence type="ECO:0000256" key="2">
    <source>
        <dbReference type="ARBA" id="ARBA00022670"/>
    </source>
</evidence>
<feature type="domain" description="Peptidase M3A/M3B catalytic" evidence="8">
    <location>
        <begin position="238"/>
        <end position="688"/>
    </location>
</feature>
<comment type="cofactor">
    <cofactor evidence="7">
        <name>Zn(2+)</name>
        <dbReference type="ChEBI" id="CHEBI:29105"/>
    </cofactor>
    <text evidence="7">Binds 1 zinc ion.</text>
</comment>
<dbReference type="CDD" id="cd06456">
    <property type="entry name" value="M3A_DCP"/>
    <property type="match status" value="1"/>
</dbReference>
<evidence type="ECO:0000256" key="6">
    <source>
        <dbReference type="ARBA" id="ARBA00023049"/>
    </source>
</evidence>
<dbReference type="EMBL" id="JABEND010000003">
    <property type="protein sequence ID" value="NNG35573.1"/>
    <property type="molecule type" value="Genomic_DNA"/>
</dbReference>
<keyword evidence="6 7" id="KW-0482">Metalloprotease</keyword>
<evidence type="ECO:0000313" key="9">
    <source>
        <dbReference type="EMBL" id="NNG35573.1"/>
    </source>
</evidence>
<dbReference type="RefSeq" id="WP_171199241.1">
    <property type="nucleotide sequence ID" value="NZ_JABEND010000003.1"/>
</dbReference>
<keyword evidence="4 7" id="KW-0378">Hydrolase</keyword>
<dbReference type="InterPro" id="IPR034005">
    <property type="entry name" value="M3A_DCP"/>
</dbReference>
<gene>
    <name evidence="9" type="ORF">HKD39_07575</name>
</gene>
<comment type="caution">
    <text evidence="9">The sequence shown here is derived from an EMBL/GenBank/DDBJ whole genome shotgun (WGS) entry which is preliminary data.</text>
</comment>
<dbReference type="GO" id="GO:0004180">
    <property type="term" value="F:carboxypeptidase activity"/>
    <property type="evidence" value="ECO:0007669"/>
    <property type="project" value="TreeGrafter"/>
</dbReference>
<dbReference type="GO" id="GO:0005829">
    <property type="term" value="C:cytosol"/>
    <property type="evidence" value="ECO:0007669"/>
    <property type="project" value="TreeGrafter"/>
</dbReference>
<dbReference type="FunFam" id="3.40.390.10:FF:000009">
    <property type="entry name" value="Oligopeptidase A"/>
    <property type="match status" value="1"/>
</dbReference>
<evidence type="ECO:0000256" key="7">
    <source>
        <dbReference type="RuleBase" id="RU003435"/>
    </source>
</evidence>
<dbReference type="Pfam" id="PF01432">
    <property type="entry name" value="Peptidase_M3"/>
    <property type="match status" value="1"/>
</dbReference>
<evidence type="ECO:0000256" key="1">
    <source>
        <dbReference type="ARBA" id="ARBA00006040"/>
    </source>
</evidence>
<evidence type="ECO:0000256" key="5">
    <source>
        <dbReference type="ARBA" id="ARBA00022833"/>
    </source>
</evidence>
<dbReference type="InterPro" id="IPR001567">
    <property type="entry name" value="Pept_M3A_M3B_dom"/>
</dbReference>
<accession>A0A849A7V1</accession>
<sequence>MTSAEAPALPADNPFAAPSDLPYQLPRFADIRIEHYRPGFEAGTAEHLAEIEAITSNPEPATFANTVEAMERSGRLLGRVLYAFFNLTASNADDEMLALEEELAPKYAAHNDAIKLNPELFARIDAVHRQRNDAGLTPEQLALVERYHTDFVLAGAALNDEQRAKLAELNRRIAELGAKFGSNLLKDTEASALLLDSADEMAGASPDAIAAAKSAAQAKGHPDKYLISLILPSNQPLLADLTDRDVRARLYEASVNRAMAGEHDNTVVAAEMAQLRAEAAQLLGFATHADQIAADQTAKTTAAVDAMLGQLVEPAMRNARAEARVLAEVAARDGINLEPWDWAFYSAKVSAEQYRVDEAALRPYFELDRVLHDGVFHAAEKLYGITFSRREDLQSYHPDVRVWEVFDGPESDGKPIGLYLGDYFARDTKRGGAWMSAFVEQNKLFGDRPVVVNNLNIPRPPGDEAALLTLDEVRTLFHEFGHTLHGLFSDVTYPRVASTNVPRDFVEFPSQVNEMWVQWPDILANYAVHYQTGEKLAQQHIDAIKAAELWGQGFATVEYLAATLLDQAWHRLTPGDVIDDPMDFEQQALESAGVAMELIPPRYRTPYFQHIFSGDGGYSAGYYSYIWSEVLDADTVEWFKASGGLTRDNGETFRRKLLAVGGSVDPVGAFSSVVGHAPDITPLLRRRGLTAEPSA</sequence>
<evidence type="ECO:0000259" key="8">
    <source>
        <dbReference type="Pfam" id="PF01432"/>
    </source>
</evidence>